<dbReference type="InterPro" id="IPR006518">
    <property type="entry name" value="Trypano_RHS"/>
</dbReference>
<keyword evidence="3" id="KW-1185">Reference proteome</keyword>
<dbReference type="Proteomes" id="UP000009027">
    <property type="component" value="Unassembled WGS sequence"/>
</dbReference>
<dbReference type="NCBIfam" id="TIGR01631">
    <property type="entry name" value="Trypano_RHS"/>
    <property type="match status" value="1"/>
</dbReference>
<feature type="non-terminal residue" evidence="2">
    <location>
        <position position="1"/>
    </location>
</feature>
<dbReference type="Pfam" id="PF07999">
    <property type="entry name" value="RHSP"/>
    <property type="match status" value="1"/>
</dbReference>
<dbReference type="EMBL" id="CAEX01000094">
    <property type="protein sequence ID" value="CCD17956.1"/>
    <property type="molecule type" value="Genomic_DNA"/>
</dbReference>
<dbReference type="AlphaFoldDB" id="F9WKD6"/>
<proteinExistence type="predicted"/>
<gene>
    <name evidence="2" type="ORF">TvY486_0005860</name>
</gene>
<name>F9WKD6_TRYVY</name>
<reference evidence="2 3" key="1">
    <citation type="journal article" date="2012" name="Proc. Natl. Acad. Sci. U.S.A.">
        <title>Antigenic diversity is generated by distinct evolutionary mechanisms in African trypanosome species.</title>
        <authorList>
            <person name="Jackson A.P."/>
            <person name="Berry A."/>
            <person name="Aslett M."/>
            <person name="Allison H.C."/>
            <person name="Burton P."/>
            <person name="Vavrova-Anderson J."/>
            <person name="Brown R."/>
            <person name="Browne H."/>
            <person name="Corton N."/>
            <person name="Hauser H."/>
            <person name="Gamble J."/>
            <person name="Gilderthorp R."/>
            <person name="Marcello L."/>
            <person name="McQuillan J."/>
            <person name="Otto T.D."/>
            <person name="Quail M.A."/>
            <person name="Sanders M.J."/>
            <person name="van Tonder A."/>
            <person name="Ginger M.L."/>
            <person name="Field M.C."/>
            <person name="Barry J.D."/>
            <person name="Hertz-Fowler C."/>
            <person name="Berriman M."/>
        </authorList>
    </citation>
    <scope>NUCLEOTIDE SEQUENCE</scope>
    <source>
        <strain evidence="2 3">Y486</strain>
    </source>
</reference>
<dbReference type="InterPro" id="IPR046836">
    <property type="entry name" value="RHS_C"/>
</dbReference>
<evidence type="ECO:0000313" key="3">
    <source>
        <dbReference type="Proteomes" id="UP000009027"/>
    </source>
</evidence>
<feature type="domain" description="Retrotransposon hot spot protein,C-terminal" evidence="1">
    <location>
        <begin position="5"/>
        <end position="222"/>
    </location>
</feature>
<accession>F9WKD6</accession>
<evidence type="ECO:0000259" key="1">
    <source>
        <dbReference type="Pfam" id="PF07999"/>
    </source>
</evidence>
<dbReference type="VEuPathDB" id="TriTrypDB:TvY486_0005860"/>
<sequence length="416" mass="47653">GWGTQPQVKLLTSEWGCIVLSSPSEKNFKSWMDSKGALRFYINCYTTREMKAFLAWQEWCRCVKAEHYQASLAEIERRWSVVERRVEEVLLLRYVFDLEKYAQRCDDVAAALSNNKAEDMERYMRILLCSISWVEDGTTHKIIKLVRVATDPADRYLNFPSSEVIGARLKTLVVNHFFRRSYLAKALDMPGLAAEVLEKFGSCAFMYESIVDKVVEKMKCLPHAFIGPARESVLSRLRAAARYAQHHQVIAFKIGDQRRGVSLESKDLRTGVLYIPDLVNFPVLDAFYFVDAPPQDAAAVGRAGARGACANWTIVCLQMTKQDNHDTTTGAVVGLMARMREWIRDWDVVKEQLLWEMIYVQHRDAKAMSRRQVCAMAAGEVTEEHRDPHAFWNRVEQYQVQMDDNLISAIMVAAEC</sequence>
<evidence type="ECO:0000313" key="2">
    <source>
        <dbReference type="EMBL" id="CCD17956.1"/>
    </source>
</evidence>
<organism evidence="2 3">
    <name type="scientific">Trypanosoma vivax (strain Y486)</name>
    <dbReference type="NCBI Taxonomy" id="1055687"/>
    <lineage>
        <taxon>Eukaryota</taxon>
        <taxon>Discoba</taxon>
        <taxon>Euglenozoa</taxon>
        <taxon>Kinetoplastea</taxon>
        <taxon>Metakinetoplastina</taxon>
        <taxon>Trypanosomatida</taxon>
        <taxon>Trypanosomatidae</taxon>
        <taxon>Trypanosoma</taxon>
        <taxon>Duttonella</taxon>
    </lineage>
</organism>
<protein>
    <recommendedName>
        <fullName evidence="1">Retrotransposon hot spot protein,C-terminal domain-containing protein</fullName>
    </recommendedName>
</protein>